<dbReference type="AlphaFoldDB" id="A0A2W1J9R5"/>
<dbReference type="HAMAP" id="MF_01460">
    <property type="entry name" value="Chrphore_lyase_CpxT"/>
    <property type="match status" value="1"/>
</dbReference>
<comment type="function">
    <text evidence="3">Covalently attaches a chromophore to Cys residue(s) of phycobiliproteins.</text>
</comment>
<dbReference type="Pfam" id="PF06206">
    <property type="entry name" value="CpeT"/>
    <property type="match status" value="1"/>
</dbReference>
<evidence type="ECO:0000313" key="4">
    <source>
        <dbReference type="EMBL" id="PZD70776.1"/>
    </source>
</evidence>
<proteinExistence type="inferred from homology"/>
<dbReference type="InterPro" id="IPR010404">
    <property type="entry name" value="CpcT/CpeT"/>
</dbReference>
<dbReference type="OrthoDB" id="509174at2"/>
<evidence type="ECO:0000256" key="1">
    <source>
        <dbReference type="ARBA" id="ARBA00008206"/>
    </source>
</evidence>
<dbReference type="EC" id="4.-.-.-" evidence="3"/>
<name>A0A2W1J9R5_9CYAN</name>
<comment type="similarity">
    <text evidence="1 3">Belongs to the CpcT/CpeT biliprotein lyase family.</text>
</comment>
<dbReference type="PANTHER" id="PTHR35137">
    <property type="entry name" value="CHROMOPHORE LYASE CRL, CHLOROPLASTIC"/>
    <property type="match status" value="1"/>
</dbReference>
<keyword evidence="5" id="KW-1185">Reference proteome</keyword>
<protein>
    <recommendedName>
        <fullName evidence="3">Chromophore lyase CpcT/CpeT</fullName>
        <ecNumber evidence="3">4.-.-.-</ecNumber>
    </recommendedName>
</protein>
<dbReference type="Proteomes" id="UP000248857">
    <property type="component" value="Unassembled WGS sequence"/>
</dbReference>
<keyword evidence="2 3" id="KW-0456">Lyase</keyword>
<evidence type="ECO:0000256" key="3">
    <source>
        <dbReference type="HAMAP-Rule" id="MF_01460"/>
    </source>
</evidence>
<dbReference type="GO" id="GO:0017006">
    <property type="term" value="P:protein-tetrapyrrole linkage"/>
    <property type="evidence" value="ECO:0007669"/>
    <property type="project" value="UniProtKB-UniRule"/>
</dbReference>
<organism evidence="4 5">
    <name type="scientific">Acaryochloris thomasi RCC1774</name>
    <dbReference type="NCBI Taxonomy" id="1764569"/>
    <lineage>
        <taxon>Bacteria</taxon>
        <taxon>Bacillati</taxon>
        <taxon>Cyanobacteriota</taxon>
        <taxon>Cyanophyceae</taxon>
        <taxon>Acaryochloridales</taxon>
        <taxon>Acaryochloridaceae</taxon>
        <taxon>Acaryochloris</taxon>
        <taxon>Acaryochloris thomasi</taxon>
    </lineage>
</organism>
<dbReference type="PANTHER" id="PTHR35137:SF1">
    <property type="entry name" value="CHROMOPHORE LYASE CRL, CHLOROPLASTIC"/>
    <property type="match status" value="1"/>
</dbReference>
<evidence type="ECO:0000313" key="5">
    <source>
        <dbReference type="Proteomes" id="UP000248857"/>
    </source>
</evidence>
<dbReference type="EMBL" id="PQWO01000028">
    <property type="protein sequence ID" value="PZD70776.1"/>
    <property type="molecule type" value="Genomic_DNA"/>
</dbReference>
<evidence type="ECO:0000256" key="2">
    <source>
        <dbReference type="ARBA" id="ARBA00023239"/>
    </source>
</evidence>
<comment type="caution">
    <text evidence="4">The sequence shown here is derived from an EMBL/GenBank/DDBJ whole genome shotgun (WGS) entry which is preliminary data.</text>
</comment>
<accession>A0A2W1J9R5</accession>
<reference evidence="4 5" key="1">
    <citation type="journal article" date="2018" name="Sci. Rep.">
        <title>A novel species of the marine cyanobacterium Acaryochloris with a unique pigment content and lifestyle.</title>
        <authorList>
            <person name="Partensky F."/>
            <person name="Six C."/>
            <person name="Ratin M."/>
            <person name="Garczarek L."/>
            <person name="Vaulot D."/>
            <person name="Probert I."/>
            <person name="Calteau A."/>
            <person name="Gourvil P."/>
            <person name="Marie D."/>
            <person name="Grebert T."/>
            <person name="Bouchier C."/>
            <person name="Le Panse S."/>
            <person name="Gachenot M."/>
            <person name="Rodriguez F."/>
            <person name="Garrido J.L."/>
        </authorList>
    </citation>
    <scope>NUCLEOTIDE SEQUENCE [LARGE SCALE GENOMIC DNA]</scope>
    <source>
        <strain evidence="4 5">RCC1774</strain>
    </source>
</reference>
<dbReference type="CDD" id="cd16338">
    <property type="entry name" value="CpcT"/>
    <property type="match status" value="1"/>
</dbReference>
<dbReference type="Gene3D" id="2.40.128.590">
    <property type="entry name" value="CpcT/CpeT domain"/>
    <property type="match status" value="1"/>
</dbReference>
<dbReference type="InterPro" id="IPR038672">
    <property type="entry name" value="CpcT/CpeT_sf"/>
</dbReference>
<dbReference type="RefSeq" id="WP_110988697.1">
    <property type="nucleotide sequence ID" value="NZ_CAWNWM010000028.1"/>
</dbReference>
<sequence length="203" mass="23639">MTHNTDIATLARWMAGDFSNQEQAFENPPFFAHIRVCMHPLALDDLDAGVSFYLEQAYDYQLQHPYRTRVLSLMPQDDCIIIRNYRLNDAEKFIGAARQPERLDSLAPEDLEVMEGCNMVVQWQDDRFKGRVEPGKACRVVRKGMTTYLDSTFEIDEKRMRSFDCGRDPETDQRAWGSVAGPFQFQLTQRFHFENKNNMVNIV</sequence>
<gene>
    <name evidence="4" type="primary">cpcT1</name>
    <name evidence="3" type="synonym">cpcT</name>
    <name evidence="4" type="ORF">C1752_09151</name>
</gene>
<dbReference type="GO" id="GO:0016829">
    <property type="term" value="F:lyase activity"/>
    <property type="evidence" value="ECO:0007669"/>
    <property type="project" value="UniProtKB-KW"/>
</dbReference>